<dbReference type="AlphaFoldDB" id="A0A811KD88"/>
<dbReference type="EMBL" id="CAJFDH010000003">
    <property type="protein sequence ID" value="CAD5214288.1"/>
    <property type="molecule type" value="Genomic_DNA"/>
</dbReference>
<comment type="caution">
    <text evidence="2">The sequence shown here is derived from an EMBL/GenBank/DDBJ whole genome shotgun (WGS) entry which is preliminary data.</text>
</comment>
<evidence type="ECO:0000256" key="1">
    <source>
        <dbReference type="SAM" id="MobiDB-lite"/>
    </source>
</evidence>
<keyword evidence="3" id="KW-1185">Reference proteome</keyword>
<reference evidence="2" key="1">
    <citation type="submission" date="2020-09" db="EMBL/GenBank/DDBJ databases">
        <authorList>
            <person name="Kikuchi T."/>
        </authorList>
    </citation>
    <scope>NUCLEOTIDE SEQUENCE</scope>
    <source>
        <strain evidence="2">SH1</strain>
    </source>
</reference>
<dbReference type="Proteomes" id="UP000614601">
    <property type="component" value="Unassembled WGS sequence"/>
</dbReference>
<accession>A0A811KD88</accession>
<proteinExistence type="predicted"/>
<name>A0A811KD88_9BILA</name>
<feature type="compositionally biased region" description="Polar residues" evidence="1">
    <location>
        <begin position="1"/>
        <end position="12"/>
    </location>
</feature>
<feature type="compositionally biased region" description="Low complexity" evidence="1">
    <location>
        <begin position="26"/>
        <end position="41"/>
    </location>
</feature>
<dbReference type="OrthoDB" id="10525829at2759"/>
<feature type="region of interest" description="Disordered" evidence="1">
    <location>
        <begin position="1"/>
        <end position="41"/>
    </location>
</feature>
<organism evidence="2 3">
    <name type="scientific">Bursaphelenchus okinawaensis</name>
    <dbReference type="NCBI Taxonomy" id="465554"/>
    <lineage>
        <taxon>Eukaryota</taxon>
        <taxon>Metazoa</taxon>
        <taxon>Ecdysozoa</taxon>
        <taxon>Nematoda</taxon>
        <taxon>Chromadorea</taxon>
        <taxon>Rhabditida</taxon>
        <taxon>Tylenchina</taxon>
        <taxon>Tylenchomorpha</taxon>
        <taxon>Aphelenchoidea</taxon>
        <taxon>Aphelenchoididae</taxon>
        <taxon>Bursaphelenchus</taxon>
    </lineage>
</organism>
<gene>
    <name evidence="2" type="ORF">BOKJ2_LOCUS5518</name>
</gene>
<dbReference type="EMBL" id="CAJFCW020000003">
    <property type="protein sequence ID" value="CAG9102466.1"/>
    <property type="molecule type" value="Genomic_DNA"/>
</dbReference>
<evidence type="ECO:0000313" key="2">
    <source>
        <dbReference type="EMBL" id="CAD5214288.1"/>
    </source>
</evidence>
<evidence type="ECO:0000313" key="3">
    <source>
        <dbReference type="Proteomes" id="UP000614601"/>
    </source>
</evidence>
<protein>
    <submittedName>
        <fullName evidence="2">Uncharacterized protein</fullName>
    </submittedName>
</protein>
<dbReference type="Proteomes" id="UP000783686">
    <property type="component" value="Unassembled WGS sequence"/>
</dbReference>
<sequence length="131" mass="14569">MGAKMTTETPPSESRLKITASNLGTSAQSPASASSSNSSNLQSFRKDLTNLDADQALLLLTAERANFVDESTVSTASGDFIDKKLNFNRSWFGENFHRFKDEVHTAKEFSAKSPSFQKQWFDSNKEKRPNL</sequence>